<dbReference type="InterPro" id="IPR036388">
    <property type="entry name" value="WH-like_DNA-bd_sf"/>
</dbReference>
<dbReference type="STRING" id="1166073.SAMN05192530_106173"/>
<keyword evidence="6" id="KW-1185">Reference proteome</keyword>
<dbReference type="InterPro" id="IPR002577">
    <property type="entry name" value="HTH_HxlR"/>
</dbReference>
<evidence type="ECO:0000256" key="2">
    <source>
        <dbReference type="ARBA" id="ARBA00023125"/>
    </source>
</evidence>
<protein>
    <submittedName>
        <fullName evidence="5">HxlR-like helix-turn-helix</fullName>
    </submittedName>
</protein>
<dbReference type="SUPFAM" id="SSF46785">
    <property type="entry name" value="Winged helix' DNA-binding domain"/>
    <property type="match status" value="1"/>
</dbReference>
<keyword evidence="2" id="KW-0238">DNA-binding</keyword>
<dbReference type="AlphaFoldDB" id="A0A1H0JHA1"/>
<dbReference type="GO" id="GO:0003677">
    <property type="term" value="F:DNA binding"/>
    <property type="evidence" value="ECO:0007669"/>
    <property type="project" value="UniProtKB-KW"/>
</dbReference>
<reference evidence="5 6" key="1">
    <citation type="submission" date="2016-10" db="EMBL/GenBank/DDBJ databases">
        <authorList>
            <person name="de Groot N.N."/>
        </authorList>
    </citation>
    <scope>NUCLEOTIDE SEQUENCE [LARGE SCALE GENOMIC DNA]</scope>
    <source>
        <strain evidence="6">L7-484,KACC 16230,DSM 25025</strain>
    </source>
</reference>
<proteinExistence type="predicted"/>
<keyword evidence="3" id="KW-0804">Transcription</keyword>
<dbReference type="Gene3D" id="1.10.10.10">
    <property type="entry name" value="Winged helix-like DNA-binding domain superfamily/Winged helix DNA-binding domain"/>
    <property type="match status" value="1"/>
</dbReference>
<dbReference type="EMBL" id="FNIT01000006">
    <property type="protein sequence ID" value="SDO42809.1"/>
    <property type="molecule type" value="Genomic_DNA"/>
</dbReference>
<keyword evidence="1" id="KW-0805">Transcription regulation</keyword>
<sequence>MRELMLGPRRFTDLRAGLPGLSANVLTQRLGDLEQAGILVRRRLPPPANVAVYALTDWGLEAEPILQVMGRWAARSPRHDPTMPISVASLVLSLRTMFDAERAQDYDGRLRLRMNEESYLLEIRHRALRIERQADESTAGASLEGIPASIAAFIYGGIPLRDLENTHSLHVAGDRRLIEALPPFFPLPTKASAPLQPGKS</sequence>
<name>A0A1H0JHA1_9HYPH</name>
<dbReference type="PROSITE" id="PS51118">
    <property type="entry name" value="HTH_HXLR"/>
    <property type="match status" value="1"/>
</dbReference>
<accession>A0A1H0JHA1</accession>
<dbReference type="Proteomes" id="UP000198793">
    <property type="component" value="Unassembled WGS sequence"/>
</dbReference>
<evidence type="ECO:0000256" key="3">
    <source>
        <dbReference type="ARBA" id="ARBA00023163"/>
    </source>
</evidence>
<evidence type="ECO:0000259" key="4">
    <source>
        <dbReference type="PROSITE" id="PS51118"/>
    </source>
</evidence>
<evidence type="ECO:0000313" key="5">
    <source>
        <dbReference type="EMBL" id="SDO42809.1"/>
    </source>
</evidence>
<dbReference type="PANTHER" id="PTHR33204:SF18">
    <property type="entry name" value="TRANSCRIPTIONAL REGULATORY PROTEIN"/>
    <property type="match status" value="1"/>
</dbReference>
<feature type="domain" description="HTH hxlR-type" evidence="4">
    <location>
        <begin position="1"/>
        <end position="81"/>
    </location>
</feature>
<evidence type="ECO:0000256" key="1">
    <source>
        <dbReference type="ARBA" id="ARBA00023015"/>
    </source>
</evidence>
<organism evidence="5 6">
    <name type="scientific">Aureimonas jatrophae</name>
    <dbReference type="NCBI Taxonomy" id="1166073"/>
    <lineage>
        <taxon>Bacteria</taxon>
        <taxon>Pseudomonadati</taxon>
        <taxon>Pseudomonadota</taxon>
        <taxon>Alphaproteobacteria</taxon>
        <taxon>Hyphomicrobiales</taxon>
        <taxon>Aurantimonadaceae</taxon>
        <taxon>Aureimonas</taxon>
    </lineage>
</organism>
<gene>
    <name evidence="5" type="ORF">SAMN05192530_106173</name>
</gene>
<dbReference type="PANTHER" id="PTHR33204">
    <property type="entry name" value="TRANSCRIPTIONAL REGULATOR, MARR FAMILY"/>
    <property type="match status" value="1"/>
</dbReference>
<evidence type="ECO:0000313" key="6">
    <source>
        <dbReference type="Proteomes" id="UP000198793"/>
    </source>
</evidence>
<dbReference type="InterPro" id="IPR036390">
    <property type="entry name" value="WH_DNA-bd_sf"/>
</dbReference>
<dbReference type="Pfam" id="PF01638">
    <property type="entry name" value="HxlR"/>
    <property type="match status" value="1"/>
</dbReference>